<dbReference type="InterPro" id="IPR014710">
    <property type="entry name" value="RmlC-like_jellyroll"/>
</dbReference>
<evidence type="ECO:0000256" key="1">
    <source>
        <dbReference type="SAM" id="MobiDB-lite"/>
    </source>
</evidence>
<dbReference type="OrthoDB" id="10260542at2759"/>
<dbReference type="RefSeq" id="XP_027094572.1">
    <property type="nucleotide sequence ID" value="XM_027238771.2"/>
</dbReference>
<evidence type="ECO:0000259" key="3">
    <source>
        <dbReference type="Pfam" id="PF05899"/>
    </source>
</evidence>
<protein>
    <recommendedName>
        <fullName evidence="3">(S)-ureidoglycine aminohydrolase cupin domain-containing protein</fullName>
    </recommendedName>
</protein>
<proteinExistence type="predicted"/>
<dbReference type="Proteomes" id="UP001652660">
    <property type="component" value="Chromosome 10c"/>
</dbReference>
<keyword evidence="2" id="KW-1133">Transmembrane helix</keyword>
<evidence type="ECO:0000313" key="4">
    <source>
        <dbReference type="Proteomes" id="UP001652660"/>
    </source>
</evidence>
<dbReference type="InterPro" id="IPR008579">
    <property type="entry name" value="UGlyAH_Cupin_dom"/>
</dbReference>
<name>A0A6P6UYB1_COFAR</name>
<keyword evidence="2" id="KW-0812">Transmembrane</keyword>
<sequence length="164" mass="18453">MASVTKHIIPQILLFVVCVVIFNHTAKIEQQKQQRPPETEETLVTAAKSATMTTTSDLDTVPEGSGGDVKEIFGVRIERNPSQFKLDELGVTSWPTWTGNPSQIPWTFDAKETMYLLEGKVKVYCDGHDDFFEIGAGDLVEFPKGMKITWHVIEAVKKHYNLDK</sequence>
<keyword evidence="4" id="KW-1185">Reference proteome</keyword>
<evidence type="ECO:0000313" key="5">
    <source>
        <dbReference type="RefSeq" id="XP_027094572.1"/>
    </source>
</evidence>
<dbReference type="PANTHER" id="PTHR33271">
    <property type="entry name" value="OS04G0445200 PROTEIN"/>
    <property type="match status" value="1"/>
</dbReference>
<reference evidence="5" key="2">
    <citation type="submission" date="2025-08" db="UniProtKB">
        <authorList>
            <consortium name="RefSeq"/>
        </authorList>
    </citation>
    <scope>IDENTIFICATION</scope>
    <source>
        <tissue evidence="5">Leaves</tissue>
    </source>
</reference>
<keyword evidence="2" id="KW-0472">Membrane</keyword>
<feature type="transmembrane region" description="Helical" evidence="2">
    <location>
        <begin position="6"/>
        <end position="26"/>
    </location>
</feature>
<feature type="domain" description="(S)-ureidoglycine aminohydrolase cupin" evidence="3">
    <location>
        <begin position="87"/>
        <end position="160"/>
    </location>
</feature>
<dbReference type="InterPro" id="IPR011051">
    <property type="entry name" value="RmlC_Cupin_sf"/>
</dbReference>
<dbReference type="CDD" id="cd02227">
    <property type="entry name" value="cupin_TM1112-like"/>
    <property type="match status" value="1"/>
</dbReference>
<reference evidence="4" key="1">
    <citation type="journal article" date="2025" name="Foods">
        <title>Unveiling the Microbial Signatures of Arabica Coffee Cherries: Insights into Ripeness Specific Diversity, Functional Traits, and Implications for Quality and Safety.</title>
        <authorList>
            <consortium name="RefSeq"/>
            <person name="Tenea G.N."/>
            <person name="Cifuentes V."/>
            <person name="Reyes P."/>
            <person name="Cevallos-Vallejos M."/>
        </authorList>
    </citation>
    <scope>NUCLEOTIDE SEQUENCE [LARGE SCALE GENOMIC DNA]</scope>
</reference>
<feature type="compositionally biased region" description="Low complexity" evidence="1">
    <location>
        <begin position="47"/>
        <end position="56"/>
    </location>
</feature>
<accession>A0A6P6UYB1</accession>
<dbReference type="GeneID" id="113714734"/>
<gene>
    <name evidence="5" type="primary">LOC113714734</name>
</gene>
<dbReference type="AlphaFoldDB" id="A0A6P6UYB1"/>
<organism evidence="4 5">
    <name type="scientific">Coffea arabica</name>
    <name type="common">Arabian coffee</name>
    <dbReference type="NCBI Taxonomy" id="13443"/>
    <lineage>
        <taxon>Eukaryota</taxon>
        <taxon>Viridiplantae</taxon>
        <taxon>Streptophyta</taxon>
        <taxon>Embryophyta</taxon>
        <taxon>Tracheophyta</taxon>
        <taxon>Spermatophyta</taxon>
        <taxon>Magnoliopsida</taxon>
        <taxon>eudicotyledons</taxon>
        <taxon>Gunneridae</taxon>
        <taxon>Pentapetalae</taxon>
        <taxon>asterids</taxon>
        <taxon>lamiids</taxon>
        <taxon>Gentianales</taxon>
        <taxon>Rubiaceae</taxon>
        <taxon>Ixoroideae</taxon>
        <taxon>Gardenieae complex</taxon>
        <taxon>Bertiereae - Coffeeae clade</taxon>
        <taxon>Coffeeae</taxon>
        <taxon>Coffea</taxon>
    </lineage>
</organism>
<dbReference type="SUPFAM" id="SSF51182">
    <property type="entry name" value="RmlC-like cupins"/>
    <property type="match status" value="1"/>
</dbReference>
<evidence type="ECO:0000256" key="2">
    <source>
        <dbReference type="SAM" id="Phobius"/>
    </source>
</evidence>
<dbReference type="Pfam" id="PF05899">
    <property type="entry name" value="Cupin_3"/>
    <property type="match status" value="1"/>
</dbReference>
<dbReference type="Gene3D" id="2.60.120.10">
    <property type="entry name" value="Jelly Rolls"/>
    <property type="match status" value="1"/>
</dbReference>
<dbReference type="PANTHER" id="PTHR33271:SF1">
    <property type="entry name" value="RMLC-LIKE JELLY ROLL PROTEIN-RELATED"/>
    <property type="match status" value="1"/>
</dbReference>
<feature type="region of interest" description="Disordered" evidence="1">
    <location>
        <begin position="47"/>
        <end position="67"/>
    </location>
</feature>